<evidence type="ECO:0000313" key="2">
    <source>
        <dbReference type="EMBL" id="KAJ8872305.1"/>
    </source>
</evidence>
<reference evidence="2 3" key="1">
    <citation type="submission" date="2023-02" db="EMBL/GenBank/DDBJ databases">
        <title>LHISI_Scaffold_Assembly.</title>
        <authorList>
            <person name="Stuart O.P."/>
            <person name="Cleave R."/>
            <person name="Magrath M.J.L."/>
            <person name="Mikheyev A.S."/>
        </authorList>
    </citation>
    <scope>NUCLEOTIDE SEQUENCE [LARGE SCALE GENOMIC DNA]</scope>
    <source>
        <strain evidence="2">Daus_M_001</strain>
        <tissue evidence="2">Leg muscle</tissue>
    </source>
</reference>
<comment type="caution">
    <text evidence="2">The sequence shown here is derived from an EMBL/GenBank/DDBJ whole genome shotgun (WGS) entry which is preliminary data.</text>
</comment>
<accession>A0ABQ9GJW5</accession>
<proteinExistence type="predicted"/>
<dbReference type="EMBL" id="JARBHB010000011">
    <property type="protein sequence ID" value="KAJ8872305.1"/>
    <property type="molecule type" value="Genomic_DNA"/>
</dbReference>
<name>A0ABQ9GJW5_9NEOP</name>
<keyword evidence="3" id="KW-1185">Reference proteome</keyword>
<feature type="region of interest" description="Disordered" evidence="1">
    <location>
        <begin position="172"/>
        <end position="211"/>
    </location>
</feature>
<feature type="compositionally biased region" description="Polar residues" evidence="1">
    <location>
        <begin position="181"/>
        <end position="196"/>
    </location>
</feature>
<evidence type="ECO:0000313" key="3">
    <source>
        <dbReference type="Proteomes" id="UP001159363"/>
    </source>
</evidence>
<dbReference type="Proteomes" id="UP001159363">
    <property type="component" value="Chromosome 10"/>
</dbReference>
<organism evidence="2 3">
    <name type="scientific">Dryococelus australis</name>
    <dbReference type="NCBI Taxonomy" id="614101"/>
    <lineage>
        <taxon>Eukaryota</taxon>
        <taxon>Metazoa</taxon>
        <taxon>Ecdysozoa</taxon>
        <taxon>Arthropoda</taxon>
        <taxon>Hexapoda</taxon>
        <taxon>Insecta</taxon>
        <taxon>Pterygota</taxon>
        <taxon>Neoptera</taxon>
        <taxon>Polyneoptera</taxon>
        <taxon>Phasmatodea</taxon>
        <taxon>Verophasmatodea</taxon>
        <taxon>Anareolatae</taxon>
        <taxon>Phasmatidae</taxon>
        <taxon>Eurycanthinae</taxon>
        <taxon>Dryococelus</taxon>
    </lineage>
</organism>
<sequence>MKRCQASVMIYIPQGEPALVLVKYLYTEWDVTTSLGPWVVVSAFTGCWRPEVEGLWLVVILYEMLAAAKEIEGLLVNRGLPEPDDVNSHWRAMVTGVAEVLSPVLDTFSVHSQKVPQNRCLKPLLLAQTPGYCSVCGFSQSCPGGVLETACEMQMMFSLTAVSVHLSPNERAEETRDLHENSPTNSIVQHNSTCENPVTRPGIGPGLTVRPPRTSIHVATRKFHGFSRQQARMQTPLLHQGEPGSIPGKLTPRFVHVVIVLDDAAGRLVFSGISYFQGPCIPALLHKHLASPSSAFKTSLPRVAQTSPPLNKHYEDHSSQHVFNGTSFSFDAGMTTLHKVLLNLRTYHVDTLHATYIALVEGNPTPCAVLRLQDMLADSLHRIGVSMLNCSPPGTEFYSWLGKGCLTRFTGYKSTLHRLSVILPISHAAHTASLPSSLHPCPQRYTPFLSTSSHTHTAPSFLPHPVTTGSLEFSLFYSPKLHTVKALSHLFTSSVGGKGDENQSTDRVRDSVFPRHTVQRQAWHGPTMAAYGVHISGSAMHAELPPQALSPLLHPTNSFSTPFLNLPTPLRDTNSSLNTFHSLTDLTSMDCLPRSVLHTL</sequence>
<gene>
    <name evidence="2" type="ORF">PR048_025909</name>
</gene>
<protein>
    <submittedName>
        <fullName evidence="2">Uncharacterized protein</fullName>
    </submittedName>
</protein>
<evidence type="ECO:0000256" key="1">
    <source>
        <dbReference type="SAM" id="MobiDB-lite"/>
    </source>
</evidence>